<sequence length="73" mass="8237">MSRAHGTQPEVWVGAPPGIARHVHVSVQSFTRENDYGDRDPHAKDSTDQPTVSRGQSDRIARWHEGSYRREGL</sequence>
<accession>A0A330L1H0</accession>
<feature type="region of interest" description="Disordered" evidence="1">
    <location>
        <begin position="30"/>
        <end position="73"/>
    </location>
</feature>
<dbReference type="InParanoid" id="A0A330L1H0"/>
<name>A0A330L1H0_9BACT</name>
<feature type="compositionally biased region" description="Basic and acidic residues" evidence="1">
    <location>
        <begin position="32"/>
        <end position="47"/>
    </location>
</feature>
<reference evidence="3" key="1">
    <citation type="submission" date="2018-04" db="EMBL/GenBank/DDBJ databases">
        <authorList>
            <person name="Lucker S."/>
            <person name="Sakoula D."/>
        </authorList>
    </citation>
    <scope>NUCLEOTIDE SEQUENCE [LARGE SCALE GENOMIC DNA]</scope>
</reference>
<organism evidence="2 3">
    <name type="scientific">Nitrospira lenta</name>
    <dbReference type="NCBI Taxonomy" id="1436998"/>
    <lineage>
        <taxon>Bacteria</taxon>
        <taxon>Pseudomonadati</taxon>
        <taxon>Nitrospirota</taxon>
        <taxon>Nitrospiria</taxon>
        <taxon>Nitrospirales</taxon>
        <taxon>Nitrospiraceae</taxon>
        <taxon>Nitrospira</taxon>
    </lineage>
</organism>
<evidence type="ECO:0000313" key="3">
    <source>
        <dbReference type="Proteomes" id="UP000248168"/>
    </source>
</evidence>
<evidence type="ECO:0000313" key="2">
    <source>
        <dbReference type="EMBL" id="SPP63063.1"/>
    </source>
</evidence>
<dbReference type="EMBL" id="OUNR01000001">
    <property type="protein sequence ID" value="SPP63063.1"/>
    <property type="molecule type" value="Genomic_DNA"/>
</dbReference>
<gene>
    <name evidence="2" type="ORF">NITLEN_10149</name>
</gene>
<dbReference type="Proteomes" id="UP000248168">
    <property type="component" value="Unassembled WGS sequence"/>
</dbReference>
<dbReference type="AlphaFoldDB" id="A0A330L1H0"/>
<proteinExistence type="predicted"/>
<feature type="compositionally biased region" description="Basic and acidic residues" evidence="1">
    <location>
        <begin position="56"/>
        <end position="73"/>
    </location>
</feature>
<evidence type="ECO:0000256" key="1">
    <source>
        <dbReference type="SAM" id="MobiDB-lite"/>
    </source>
</evidence>
<protein>
    <submittedName>
        <fullName evidence="2">Uncharacterized protein</fullName>
    </submittedName>
</protein>
<keyword evidence="3" id="KW-1185">Reference proteome</keyword>